<dbReference type="AlphaFoldDB" id="A0AA48GVD1"/>
<protein>
    <submittedName>
        <fullName evidence="2">Uncharacterized protein</fullName>
    </submittedName>
</protein>
<evidence type="ECO:0000313" key="3">
    <source>
        <dbReference type="Proteomes" id="UP001228113"/>
    </source>
</evidence>
<evidence type="ECO:0000256" key="1">
    <source>
        <dbReference type="SAM" id="SignalP"/>
    </source>
</evidence>
<name>A0AA48GVD1_9BACT</name>
<feature type="signal peptide" evidence="1">
    <location>
        <begin position="1"/>
        <end position="21"/>
    </location>
</feature>
<dbReference type="EMBL" id="AP027081">
    <property type="protein sequence ID" value="BDU76330.1"/>
    <property type="molecule type" value="Genomic_DNA"/>
</dbReference>
<dbReference type="RefSeq" id="WP_316411353.1">
    <property type="nucleotide sequence ID" value="NZ_AP027081.1"/>
</dbReference>
<evidence type="ECO:0000313" key="2">
    <source>
        <dbReference type="EMBL" id="BDU76330.1"/>
    </source>
</evidence>
<dbReference type="KEGG" id="msea:METESE_12880"/>
<sequence length="411" mass="43535">MKIMIPILALVLAAGAVPASAWGSPEHKALGDGAWTKALADLDKEKEGTSARLLALLGRAGGAEANPDEPIVAQVDHQPPFATFSLGDMVAIYGDWVLKPEDVNDAAFSSRAASLKQIVSGQKEPSKEEFDYMVKLASNNYTHFSAEAVEAYSTWHSQALEYAKDPGTLQLAMHFEAAALHSFTDLFAFGHMMEDRELTKAVVAWAEKSQNAFAQVAAGKGALVTGAMANFYHNAYNTRGANVRSLAGETWFATGDDRLEGPGAGGHKGPEMSLPVAGLSAFAGLAGSMSQAGGGGSQDAPGEGQKAQVVMAAAESLGEVLRVALGEPLPPGGKFAAMNHLPVVYWNYYVPVAPKDQIPNLLVLIPAQAKVGRPIQEHGFDFTLGILKFKPEATAEAKVKYYDKVKKLVTP</sequence>
<reference evidence="2" key="1">
    <citation type="journal article" date="2023" name="Int. J. Syst. Evol. Microbiol.">
        <title>Mesoterricola silvestris gen. nov., sp. nov., Mesoterricola sediminis sp. nov., Geothrix oryzae sp. nov., Geothrix edaphica sp. nov., Geothrix rubra sp. nov., and Geothrix limicola sp. nov., six novel members of Acidobacteriota isolated from soils.</title>
        <authorList>
            <person name="Itoh H."/>
            <person name="Sugisawa Y."/>
            <person name="Mise K."/>
            <person name="Xu Z."/>
            <person name="Kuniyasu M."/>
            <person name="Ushijima N."/>
            <person name="Kawano K."/>
            <person name="Kobayashi E."/>
            <person name="Shiratori Y."/>
            <person name="Masuda Y."/>
            <person name="Senoo K."/>
        </authorList>
    </citation>
    <scope>NUCLEOTIDE SEQUENCE</scope>
    <source>
        <strain evidence="2">W786</strain>
    </source>
</reference>
<accession>A0AA48GVD1</accession>
<gene>
    <name evidence="2" type="ORF">METESE_12880</name>
</gene>
<keyword evidence="1" id="KW-0732">Signal</keyword>
<proteinExistence type="predicted"/>
<feature type="chain" id="PRO_5041451800" evidence="1">
    <location>
        <begin position="22"/>
        <end position="411"/>
    </location>
</feature>
<dbReference type="Proteomes" id="UP001228113">
    <property type="component" value="Chromosome"/>
</dbReference>
<keyword evidence="3" id="KW-1185">Reference proteome</keyword>
<organism evidence="2 3">
    <name type="scientific">Mesoterricola sediminis</name>
    <dbReference type="NCBI Taxonomy" id="2927980"/>
    <lineage>
        <taxon>Bacteria</taxon>
        <taxon>Pseudomonadati</taxon>
        <taxon>Acidobacteriota</taxon>
        <taxon>Holophagae</taxon>
        <taxon>Holophagales</taxon>
        <taxon>Holophagaceae</taxon>
        <taxon>Mesoterricola</taxon>
    </lineage>
</organism>